<dbReference type="AlphaFoldDB" id="A0A1F5L051"/>
<dbReference type="EMBL" id="LXJU01000163">
    <property type="protein sequence ID" value="OGE46618.1"/>
    <property type="molecule type" value="Genomic_DNA"/>
</dbReference>
<feature type="region of interest" description="Disordered" evidence="1">
    <location>
        <begin position="1"/>
        <end position="22"/>
    </location>
</feature>
<organism evidence="2 3">
    <name type="scientific">Penicillium arizonense</name>
    <dbReference type="NCBI Taxonomy" id="1835702"/>
    <lineage>
        <taxon>Eukaryota</taxon>
        <taxon>Fungi</taxon>
        <taxon>Dikarya</taxon>
        <taxon>Ascomycota</taxon>
        <taxon>Pezizomycotina</taxon>
        <taxon>Eurotiomycetes</taxon>
        <taxon>Eurotiomycetidae</taxon>
        <taxon>Eurotiales</taxon>
        <taxon>Aspergillaceae</taxon>
        <taxon>Penicillium</taxon>
    </lineage>
</organism>
<name>A0A1F5L051_PENAI</name>
<accession>A0A1F5L051</accession>
<evidence type="ECO:0000313" key="3">
    <source>
        <dbReference type="Proteomes" id="UP000177622"/>
    </source>
</evidence>
<dbReference type="Proteomes" id="UP000177622">
    <property type="component" value="Unassembled WGS sequence"/>
</dbReference>
<keyword evidence="3" id="KW-1185">Reference proteome</keyword>
<gene>
    <name evidence="2" type="ORF">PENARI_c163G04423</name>
</gene>
<proteinExistence type="predicted"/>
<sequence length="22" mass="2453">MLEPNPTRSQPTDELNTPISDP</sequence>
<evidence type="ECO:0000313" key="2">
    <source>
        <dbReference type="EMBL" id="OGE46618.1"/>
    </source>
</evidence>
<comment type="caution">
    <text evidence="2">The sequence shown here is derived from an EMBL/GenBank/DDBJ whole genome shotgun (WGS) entry which is preliminary data.</text>
</comment>
<evidence type="ECO:0000256" key="1">
    <source>
        <dbReference type="SAM" id="MobiDB-lite"/>
    </source>
</evidence>
<reference evidence="2 3" key="1">
    <citation type="journal article" date="2016" name="Sci. Rep.">
        <title>Penicillium arizonense, a new, genome sequenced fungal species, reveals a high chemical diversity in secreted metabolites.</title>
        <authorList>
            <person name="Grijseels S."/>
            <person name="Nielsen J.C."/>
            <person name="Randelovic M."/>
            <person name="Nielsen J."/>
            <person name="Nielsen K.F."/>
            <person name="Workman M."/>
            <person name="Frisvad J.C."/>
        </authorList>
    </citation>
    <scope>NUCLEOTIDE SEQUENCE [LARGE SCALE GENOMIC DNA]</scope>
    <source>
        <strain evidence="2 3">CBS 141311</strain>
    </source>
</reference>
<protein>
    <submittedName>
        <fullName evidence="2">Uncharacterized protein</fullName>
    </submittedName>
</protein>